<dbReference type="Proteomes" id="UP001165083">
    <property type="component" value="Unassembled WGS sequence"/>
</dbReference>
<keyword evidence="2" id="KW-1185">Reference proteome</keyword>
<proteinExistence type="predicted"/>
<evidence type="ECO:0000313" key="2">
    <source>
        <dbReference type="Proteomes" id="UP001165083"/>
    </source>
</evidence>
<accession>A0A9W7CQF4</accession>
<dbReference type="EMBL" id="BSXW01001382">
    <property type="protein sequence ID" value="GMF36322.1"/>
    <property type="molecule type" value="Genomic_DNA"/>
</dbReference>
<sequence length="116" mass="13287">MSNQALQFSHIQAKLIGDHDNGIPESHRTPKINQRGATLFPRMKHIIRGFQISEAILLLMNMAKCFDAIVRNGDQCSKLNRRLLREQVSSTPSKERHHDNMPLLVFSISVENDLRN</sequence>
<dbReference type="AlphaFoldDB" id="A0A9W7CQF4"/>
<evidence type="ECO:0000313" key="1">
    <source>
        <dbReference type="EMBL" id="GMF36322.1"/>
    </source>
</evidence>
<reference evidence="1" key="1">
    <citation type="submission" date="2023-04" db="EMBL/GenBank/DDBJ databases">
        <title>Phytophthora lilii NBRC 32176.</title>
        <authorList>
            <person name="Ichikawa N."/>
            <person name="Sato H."/>
            <person name="Tonouchi N."/>
        </authorList>
    </citation>
    <scope>NUCLEOTIDE SEQUENCE</scope>
    <source>
        <strain evidence="1">NBRC 32176</strain>
    </source>
</reference>
<name>A0A9W7CQF4_9STRA</name>
<organism evidence="1 2">
    <name type="scientific">Phytophthora lilii</name>
    <dbReference type="NCBI Taxonomy" id="2077276"/>
    <lineage>
        <taxon>Eukaryota</taxon>
        <taxon>Sar</taxon>
        <taxon>Stramenopiles</taxon>
        <taxon>Oomycota</taxon>
        <taxon>Peronosporomycetes</taxon>
        <taxon>Peronosporales</taxon>
        <taxon>Peronosporaceae</taxon>
        <taxon>Phytophthora</taxon>
    </lineage>
</organism>
<dbReference type="OrthoDB" id="10380626at2759"/>
<protein>
    <submittedName>
        <fullName evidence="1">Unnamed protein product</fullName>
    </submittedName>
</protein>
<comment type="caution">
    <text evidence="1">The sequence shown here is derived from an EMBL/GenBank/DDBJ whole genome shotgun (WGS) entry which is preliminary data.</text>
</comment>
<gene>
    <name evidence="1" type="ORF">Plil01_001537600</name>
</gene>